<proteinExistence type="predicted"/>
<reference evidence="2 3" key="1">
    <citation type="submission" date="2020-05" db="EMBL/GenBank/DDBJ databases">
        <title>Aquincola sp. isolate from soil.</title>
        <authorList>
            <person name="Han J."/>
            <person name="Kim D.-U."/>
        </authorList>
    </citation>
    <scope>NUCLEOTIDE SEQUENCE [LARGE SCALE GENOMIC DNA]</scope>
    <source>
        <strain evidence="2 3">S2</strain>
    </source>
</reference>
<dbReference type="Proteomes" id="UP000737171">
    <property type="component" value="Unassembled WGS sequence"/>
</dbReference>
<dbReference type="Gene3D" id="1.10.150.320">
    <property type="entry name" value="Photosystem II 12 kDa extrinsic protein"/>
    <property type="match status" value="1"/>
</dbReference>
<dbReference type="Pfam" id="PF12836">
    <property type="entry name" value="HHH_3"/>
    <property type="match status" value="1"/>
</dbReference>
<feature type="signal peptide" evidence="1">
    <location>
        <begin position="1"/>
        <end position="22"/>
    </location>
</feature>
<accession>A0ABX2ER12</accession>
<dbReference type="SUPFAM" id="SSF81585">
    <property type="entry name" value="PsbU/PolX domain-like"/>
    <property type="match status" value="1"/>
</dbReference>
<evidence type="ECO:0000256" key="1">
    <source>
        <dbReference type="SAM" id="SignalP"/>
    </source>
</evidence>
<dbReference type="EMBL" id="JABRWJ010000010">
    <property type="protein sequence ID" value="NRF71076.1"/>
    <property type="molecule type" value="Genomic_DNA"/>
</dbReference>
<protein>
    <submittedName>
        <fullName evidence="2">Helix-hairpin-helix domain-containing protein</fullName>
    </submittedName>
</protein>
<sequence length="100" mass="10295">MQRTIVRAVLAALVLAAGGALAAAPAARLPAAPALVDINSAGRAELKTLPGIGDAEAERIVAHRPYLTKADLVLTKALPAGVYLQIKGRVIARQKGKPRA</sequence>
<keyword evidence="1" id="KW-0732">Signal</keyword>
<feature type="chain" id="PRO_5045225082" evidence="1">
    <location>
        <begin position="23"/>
        <end position="100"/>
    </location>
</feature>
<evidence type="ECO:0000313" key="3">
    <source>
        <dbReference type="Proteomes" id="UP000737171"/>
    </source>
</evidence>
<dbReference type="RefSeq" id="WP_173131537.1">
    <property type="nucleotide sequence ID" value="NZ_JABRWJ010000010.1"/>
</dbReference>
<gene>
    <name evidence="2" type="ORF">HLB44_29140</name>
</gene>
<comment type="caution">
    <text evidence="2">The sequence shown here is derived from an EMBL/GenBank/DDBJ whole genome shotgun (WGS) entry which is preliminary data.</text>
</comment>
<keyword evidence="3" id="KW-1185">Reference proteome</keyword>
<name>A0ABX2ER12_9BURK</name>
<evidence type="ECO:0000313" key="2">
    <source>
        <dbReference type="EMBL" id="NRF71076.1"/>
    </source>
</evidence>
<organism evidence="2 3">
    <name type="scientific">Pseudaquabacterium terrae</name>
    <dbReference type="NCBI Taxonomy" id="2732868"/>
    <lineage>
        <taxon>Bacteria</taxon>
        <taxon>Pseudomonadati</taxon>
        <taxon>Pseudomonadota</taxon>
        <taxon>Betaproteobacteria</taxon>
        <taxon>Burkholderiales</taxon>
        <taxon>Sphaerotilaceae</taxon>
        <taxon>Pseudaquabacterium</taxon>
    </lineage>
</organism>